<feature type="region of interest" description="Disordered" evidence="10">
    <location>
        <begin position="1"/>
        <end position="21"/>
    </location>
</feature>
<feature type="compositionally biased region" description="Basic and acidic residues" evidence="10">
    <location>
        <begin position="972"/>
        <end position="989"/>
    </location>
</feature>
<dbReference type="PROSITE" id="PS51873">
    <property type="entry name" value="TRIAD"/>
    <property type="match status" value="1"/>
</dbReference>
<dbReference type="VEuPathDB" id="FungiDB:KRP22_5538"/>
<dbReference type="CDD" id="cd20335">
    <property type="entry name" value="BRcat_RBR"/>
    <property type="match status" value="1"/>
</dbReference>
<dbReference type="Gene3D" id="3.30.40.10">
    <property type="entry name" value="Zinc/RING finger domain, C3HC4 (zinc finger)"/>
    <property type="match status" value="1"/>
</dbReference>
<dbReference type="PANTHER" id="PTHR12940">
    <property type="entry name" value="ES-2 PROTEIN - RELATED"/>
    <property type="match status" value="1"/>
</dbReference>
<evidence type="ECO:0000256" key="6">
    <source>
        <dbReference type="ARBA" id="ARBA00022771"/>
    </source>
</evidence>
<accession>H3HEA2</accession>
<dbReference type="InterPro" id="IPR013083">
    <property type="entry name" value="Znf_RING/FYVE/PHD"/>
</dbReference>
<comment type="similarity">
    <text evidence="2">Belongs to the ESS2 family.</text>
</comment>
<dbReference type="InterPro" id="IPR019148">
    <property type="entry name" value="Nuclear_protein_DGCR14_ESS-2"/>
</dbReference>
<dbReference type="SMART" id="SM00647">
    <property type="entry name" value="IBR"/>
    <property type="match status" value="2"/>
</dbReference>
<dbReference type="Pfam" id="PF09751">
    <property type="entry name" value="Es2"/>
    <property type="match status" value="3"/>
</dbReference>
<proteinExistence type="inferred from homology"/>
<evidence type="ECO:0000256" key="4">
    <source>
        <dbReference type="ARBA" id="ARBA00022723"/>
    </source>
</evidence>
<keyword evidence="7" id="KW-0833">Ubl conjugation pathway</keyword>
<dbReference type="STRING" id="164328.H3HEA2"/>
<feature type="compositionally biased region" description="Polar residues" evidence="10">
    <location>
        <begin position="1284"/>
        <end position="1294"/>
    </location>
</feature>
<keyword evidence="14" id="KW-1185">Reference proteome</keyword>
<evidence type="ECO:0000256" key="8">
    <source>
        <dbReference type="ARBA" id="ARBA00022833"/>
    </source>
</evidence>
<feature type="compositionally biased region" description="Basic and acidic residues" evidence="10">
    <location>
        <begin position="1051"/>
        <end position="1062"/>
    </location>
</feature>
<dbReference type="eggNOG" id="KOG2627">
    <property type="taxonomic scope" value="Eukaryota"/>
</dbReference>
<protein>
    <recommendedName>
        <fullName evidence="12">RING-type domain-containing protein</fullName>
    </recommendedName>
</protein>
<comment type="subcellular location">
    <subcellularLocation>
        <location evidence="1">Nucleus</location>
    </subcellularLocation>
</comment>
<dbReference type="InterPro" id="IPR044066">
    <property type="entry name" value="TRIAD_supradom"/>
</dbReference>
<feature type="region of interest" description="Disordered" evidence="10">
    <location>
        <begin position="972"/>
        <end position="1014"/>
    </location>
</feature>
<keyword evidence="3" id="KW-0808">Transferase</keyword>
<keyword evidence="11" id="KW-0472">Membrane</keyword>
<evidence type="ECO:0000256" key="2">
    <source>
        <dbReference type="ARBA" id="ARBA00009072"/>
    </source>
</evidence>
<dbReference type="Proteomes" id="UP000005238">
    <property type="component" value="Unassembled WGS sequence"/>
</dbReference>
<dbReference type="VEuPathDB" id="FungiDB:KRP23_6157"/>
<feature type="region of interest" description="Disordered" evidence="10">
    <location>
        <begin position="1264"/>
        <end position="1296"/>
    </location>
</feature>
<evidence type="ECO:0000256" key="1">
    <source>
        <dbReference type="ARBA" id="ARBA00004123"/>
    </source>
</evidence>
<evidence type="ECO:0000313" key="14">
    <source>
        <dbReference type="Proteomes" id="UP000005238"/>
    </source>
</evidence>
<dbReference type="CDD" id="cd20336">
    <property type="entry name" value="Rcat_RBR"/>
    <property type="match status" value="1"/>
</dbReference>
<feature type="region of interest" description="Disordered" evidence="10">
    <location>
        <begin position="266"/>
        <end position="291"/>
    </location>
</feature>
<evidence type="ECO:0000259" key="12">
    <source>
        <dbReference type="PROSITE" id="PS51873"/>
    </source>
</evidence>
<dbReference type="Pfam" id="PF22191">
    <property type="entry name" value="IBR_1"/>
    <property type="match status" value="1"/>
</dbReference>
<organism evidence="13 14">
    <name type="scientific">Phytophthora ramorum</name>
    <name type="common">Sudden oak death agent</name>
    <dbReference type="NCBI Taxonomy" id="164328"/>
    <lineage>
        <taxon>Eukaryota</taxon>
        <taxon>Sar</taxon>
        <taxon>Stramenopiles</taxon>
        <taxon>Oomycota</taxon>
        <taxon>Peronosporomycetes</taxon>
        <taxon>Peronosporales</taxon>
        <taxon>Peronosporaceae</taxon>
        <taxon>Phytophthora</taxon>
    </lineage>
</organism>
<feature type="region of interest" description="Disordered" evidence="10">
    <location>
        <begin position="1183"/>
        <end position="1211"/>
    </location>
</feature>
<dbReference type="HOGENOM" id="CLU_245568_0_0_1"/>
<dbReference type="VEuPathDB" id="FungiDB:KRP23_6154"/>
<evidence type="ECO:0000256" key="5">
    <source>
        <dbReference type="ARBA" id="ARBA00022737"/>
    </source>
</evidence>
<dbReference type="InParanoid" id="H3HEA2"/>
<dbReference type="GO" id="GO:0071013">
    <property type="term" value="C:catalytic step 2 spliceosome"/>
    <property type="evidence" value="ECO:0000318"/>
    <property type="project" value="GO_Central"/>
</dbReference>
<keyword evidence="5" id="KW-0677">Repeat</keyword>
<dbReference type="EnsemblProtists" id="Phyra96943">
    <property type="protein sequence ID" value="Phyra96943"/>
    <property type="gene ID" value="Phyra96943"/>
</dbReference>
<dbReference type="VEuPathDB" id="FungiDB:KRP22_5537"/>
<evidence type="ECO:0000256" key="11">
    <source>
        <dbReference type="SAM" id="Phobius"/>
    </source>
</evidence>
<feature type="transmembrane region" description="Helical" evidence="11">
    <location>
        <begin position="1516"/>
        <end position="1541"/>
    </location>
</feature>
<dbReference type="PANTHER" id="PTHR12940:SF0">
    <property type="entry name" value="SPLICING FACTOR ESS-2 HOMOLOG"/>
    <property type="match status" value="1"/>
</dbReference>
<name>H3HEA2_PHYRM</name>
<keyword evidence="9" id="KW-0539">Nucleus</keyword>
<dbReference type="Gene3D" id="1.20.120.1750">
    <property type="match status" value="1"/>
</dbReference>
<evidence type="ECO:0000256" key="10">
    <source>
        <dbReference type="SAM" id="MobiDB-lite"/>
    </source>
</evidence>
<keyword evidence="11" id="KW-1133">Transmembrane helix</keyword>
<keyword evidence="11" id="KW-0812">Transmembrane</keyword>
<keyword evidence="4" id="KW-0479">Metal-binding</keyword>
<feature type="domain" description="RING-type" evidence="12">
    <location>
        <begin position="1306"/>
        <end position="1508"/>
    </location>
</feature>
<dbReference type="VEuPathDB" id="FungiDB:KRP22_5536"/>
<evidence type="ECO:0000256" key="3">
    <source>
        <dbReference type="ARBA" id="ARBA00022679"/>
    </source>
</evidence>
<sequence length="1569" mass="172662">MLSLASLRSNEDDEFSDIPRSNTDQLVASDATLDLHLEDGGEYTNLTGLSALREEDSSYDEDDLVEKLLRACDPSASLYRLLRLVNEELRIVLSSPELLELIRSRNQFRIRTVQHAFPADTLRVRDPSSPDADSVHCYHGDPRLVTCTCRPGSPRSQMPCESWSCVVPHAVIVSSASRELHLDDTAPSSAIRQEMSEEFANVLAEARTAYDEIKKVLEEEEYVKALGQIIERDFFPDLPKLKRHTELLQEDDEGYPLTEMTLRAATTRGNASERDEKDEEEAGDDKLKSSMTLNRFVATHTSEDNEAFKDIQEKAVKDHQRRYHWAFDEDKDKGDPKLHLLTSGTWISKEERRIADESCAPKGPKDDRPSAPETWKFRARNPLLFPPELETTRDICRPHLGRPPKANKITVYANSRFSSEDTQLTESDSRVTSSHKDYPLVEMTPLIAPGVDASPLMTWGDIEGTPTILGSRPTPERIMNTPSFELRDKSRREKLAERLGTEAVYKAVVVGGGPAGIGVFVRAARAGLLPRLLNPEMFGTAKDNELSTQLGFKQMGVAVLHAGDATTFGGGNLGEYIINSNTFACSLLASILDEKPDLDPPESIKDTFLEKAHLHESAKRLEEIGAAPANLTEIGRFLRCVGAFLTEEIAYKAPNTSKILLNTKATKYEALENGLVRVETQASNAMGGSQELPTLDNPAYHSKLFASDACLREDGFAKLKEHILAQPAGERKVCIIKDDSETALVMPHLASIGAPVAVVAPVSPLTVTKCETAIDIMILHRSPIRCYYGSKKEAEADGADSSRVDRSGCVNTFTGLREDAKRLFKSVTVGREPRVRLFRVNQQGSQMITDKAYASAGAIVWGAGYKTNVLPGFDEAGNPLVFRQTNGIVKLNNKAQLQLLGPFKGKCPSVLGLGLGFSLRSAVDEMGSETRVDGVTVYHRRGAALVLEALFGPEVYGTSASFEEMVEKNEKKKREAQAAKEAAKADKARKFSSTSDGEQPPTSPLKSHISRSSSVTTVLTPAKLAPLASPTLTARNGSPGIVRRSPSKPATVDKKSSKKKDMAPTNPPVKLLLLRRRTSADAAATKETASELSSAAADASSESSCVQPPANQFHFLTLPLPSIRQPARMALASRRRTFCGKSHLHRLKTERASLSKLEDEHHGKPSPRPIRLLHESAMAELFQEQVHPSSRSSRQRPPSSASSTSEASLRRLLEESEEQLARALAQAEEATVDAVQLDELNTRVAAFSVASSLLRASISSSVLLGGSPDSERDDEPERADLPLLSSSAPATTGGNVAAAEGFDTSRRRECQICFDKLDALQAHVCTRWYIEYKILEGEVSQKKMVCPAPQCTRPLSEDLIEALVSPDTFAKYKKFLKNQKVGIRFCPRAGCCAVLDEPLNSSSRRVKCQVCKEESCMRCGGDFHKIPTCRRVEKRFGHWKKRHNVRACPSCKAVIEKQGGCSHMKCFQCDQEFCWSCLRPWGNHDETLCLPLSFLRSKSRKFGCWAPMRAVTKTAVVGVAAVVVVAGAGLAVVVLPPVLGFQYAKDAYRRHKYARASYLRITHGDAYLR</sequence>
<dbReference type="GO" id="GO:0016740">
    <property type="term" value="F:transferase activity"/>
    <property type="evidence" value="ECO:0007669"/>
    <property type="project" value="UniProtKB-KW"/>
</dbReference>
<feature type="region of interest" description="Disordered" evidence="10">
    <location>
        <begin position="1029"/>
        <end position="1071"/>
    </location>
</feature>
<reference evidence="14" key="1">
    <citation type="journal article" date="2006" name="Science">
        <title>Phytophthora genome sequences uncover evolutionary origins and mechanisms of pathogenesis.</title>
        <authorList>
            <person name="Tyler B.M."/>
            <person name="Tripathy S."/>
            <person name="Zhang X."/>
            <person name="Dehal P."/>
            <person name="Jiang R.H."/>
            <person name="Aerts A."/>
            <person name="Arredondo F.D."/>
            <person name="Baxter L."/>
            <person name="Bensasson D."/>
            <person name="Beynon J.L."/>
            <person name="Chapman J."/>
            <person name="Damasceno C.M."/>
            <person name="Dorrance A.E."/>
            <person name="Dou D."/>
            <person name="Dickerman A.W."/>
            <person name="Dubchak I.L."/>
            <person name="Garbelotto M."/>
            <person name="Gijzen M."/>
            <person name="Gordon S.G."/>
            <person name="Govers F."/>
            <person name="Grunwald N.J."/>
            <person name="Huang W."/>
            <person name="Ivors K.L."/>
            <person name="Jones R.W."/>
            <person name="Kamoun S."/>
            <person name="Krampis K."/>
            <person name="Lamour K.H."/>
            <person name="Lee M.K."/>
            <person name="McDonald W.H."/>
            <person name="Medina M."/>
            <person name="Meijer H.J."/>
            <person name="Nordberg E.K."/>
            <person name="Maclean D.J."/>
            <person name="Ospina-Giraldo M.D."/>
            <person name="Morris P.F."/>
            <person name="Phuntumart V."/>
            <person name="Putnam N.H."/>
            <person name="Rash S."/>
            <person name="Rose J.K."/>
            <person name="Sakihama Y."/>
            <person name="Salamov A.A."/>
            <person name="Savidor A."/>
            <person name="Scheuring C.F."/>
            <person name="Smith B.M."/>
            <person name="Sobral B.W."/>
            <person name="Terry A."/>
            <person name="Torto-Alalibo T.A."/>
            <person name="Win J."/>
            <person name="Xu Z."/>
            <person name="Zhang H."/>
            <person name="Grigoriev I.V."/>
            <person name="Rokhsar D.S."/>
            <person name="Boore J.L."/>
        </authorList>
    </citation>
    <scope>NUCLEOTIDE SEQUENCE [LARGE SCALE GENOMIC DNA]</scope>
    <source>
        <strain evidence="14">Pr102</strain>
    </source>
</reference>
<dbReference type="VEuPathDB" id="FungiDB:KRP23_6156"/>
<keyword evidence="6" id="KW-0863">Zinc-finger</keyword>
<feature type="region of interest" description="Disordered" evidence="10">
    <location>
        <begin position="352"/>
        <end position="375"/>
    </location>
</feature>
<evidence type="ECO:0000256" key="7">
    <source>
        <dbReference type="ARBA" id="ARBA00022786"/>
    </source>
</evidence>
<keyword evidence="8" id="KW-0862">Zinc</keyword>
<dbReference type="GO" id="GO:0008270">
    <property type="term" value="F:zinc ion binding"/>
    <property type="evidence" value="ECO:0007669"/>
    <property type="project" value="UniProtKB-KW"/>
</dbReference>
<feature type="compositionally biased region" description="Low complexity" evidence="10">
    <location>
        <begin position="1188"/>
        <end position="1207"/>
    </location>
</feature>
<dbReference type="VEuPathDB" id="FungiDB:KRP23_6155"/>
<dbReference type="EMBL" id="DS566122">
    <property type="status" value="NOT_ANNOTATED_CDS"/>
    <property type="molecule type" value="Genomic_DNA"/>
</dbReference>
<dbReference type="InterPro" id="IPR002867">
    <property type="entry name" value="IBR_dom"/>
</dbReference>
<dbReference type="SUPFAM" id="SSF57850">
    <property type="entry name" value="RING/U-box"/>
    <property type="match status" value="2"/>
</dbReference>
<reference evidence="13" key="2">
    <citation type="submission" date="2015-06" db="UniProtKB">
        <authorList>
            <consortium name="EnsemblProtists"/>
        </authorList>
    </citation>
    <scope>IDENTIFICATION</scope>
    <source>
        <strain evidence="13">Pr102</strain>
    </source>
</reference>
<dbReference type="eggNOG" id="KOG1812">
    <property type="taxonomic scope" value="Eukaryota"/>
</dbReference>
<evidence type="ECO:0000256" key="9">
    <source>
        <dbReference type="ARBA" id="ARBA00023242"/>
    </source>
</evidence>
<dbReference type="Pfam" id="PF01485">
    <property type="entry name" value="IBR"/>
    <property type="match status" value="1"/>
</dbReference>
<evidence type="ECO:0000313" key="13">
    <source>
        <dbReference type="EnsemblProtists" id="Phyra96943"/>
    </source>
</evidence>